<gene>
    <name evidence="2" type="ORF">METZ01_LOCUS93055</name>
</gene>
<feature type="region of interest" description="Disordered" evidence="1">
    <location>
        <begin position="536"/>
        <end position="577"/>
    </location>
</feature>
<protein>
    <recommendedName>
        <fullName evidence="3">Portal protein</fullName>
    </recommendedName>
</protein>
<feature type="region of interest" description="Disordered" evidence="1">
    <location>
        <begin position="482"/>
        <end position="510"/>
    </location>
</feature>
<sequence>MSEPLFQTWASEAEKEKVYDLNNLDGYDGAVYRSQARQQTYIDIETSRSVRPGFNRSDYDAFRPGESVPSKQKRIMAMCMSAYDRVGIIRNVIDLMSDFASQGLVLVHPNKTIEKFYRKWFGQVNGIDRSERFLNYLYRTGNVVVQRRTAKLDRKKEAELRRAAGADLVIQSTKVAKREIPWIYDFLNPVAIDVVDQGMFAVGKPEFHLNLSKYTYQSLLKTSTSNKNAFKTLPTDLQKRINAGDRTIPLDADNTFFYHYKKDDWLLWANPMIYAILDDISMLEKMKLADLAALDGAISSVRLWTLGDFDQKIVPTKAGLNKVRDILASNVGGGTMDLVWGPELQFTESQSQVYKFLGSEKYQPVLTSIYAGLGIPPTLTGAAGASGGYTNNYVSLKTLIERLEYGREVLSQFWRQEIEYVRKAMGFRFPAEIHFDSIILSDEAAQKNLLIQLADRDIISQETLLERFREIPGIERVRVRREGRDRNNDSLAPRKAGPYHNPQHKEDMAKIGVTKDVIDTQEYLEQLGLPYQEAELPDDAPVNAPQEKPSSGPVNDEGRPPFSRDITQRKQKRVLPRSGEATSVTLWAIKAQEKISNVMTPIICSHFSKKDARALSKAEVDQLEYLKLCILTGMKPFIDVTPKLVKKLVEQNTKPSKMFNSIVENKVSSFSSINARKPNTSELRHIHASVYAEISCFW</sequence>
<evidence type="ECO:0000313" key="2">
    <source>
        <dbReference type="EMBL" id="SVA40201.1"/>
    </source>
</evidence>
<accession>A0A381VJK2</accession>
<reference evidence="2" key="1">
    <citation type="submission" date="2018-05" db="EMBL/GenBank/DDBJ databases">
        <authorList>
            <person name="Lanie J.A."/>
            <person name="Ng W.-L."/>
            <person name="Kazmierczak K.M."/>
            <person name="Andrzejewski T.M."/>
            <person name="Davidsen T.M."/>
            <person name="Wayne K.J."/>
            <person name="Tettelin H."/>
            <person name="Glass J.I."/>
            <person name="Rusch D."/>
            <person name="Podicherti R."/>
            <person name="Tsui H.-C.T."/>
            <person name="Winkler M.E."/>
        </authorList>
    </citation>
    <scope>NUCLEOTIDE SEQUENCE</scope>
</reference>
<evidence type="ECO:0000256" key="1">
    <source>
        <dbReference type="SAM" id="MobiDB-lite"/>
    </source>
</evidence>
<proteinExistence type="predicted"/>
<organism evidence="2">
    <name type="scientific">marine metagenome</name>
    <dbReference type="NCBI Taxonomy" id="408172"/>
    <lineage>
        <taxon>unclassified sequences</taxon>
        <taxon>metagenomes</taxon>
        <taxon>ecological metagenomes</taxon>
    </lineage>
</organism>
<dbReference type="AlphaFoldDB" id="A0A381VJK2"/>
<dbReference type="EMBL" id="UINC01008945">
    <property type="protein sequence ID" value="SVA40201.1"/>
    <property type="molecule type" value="Genomic_DNA"/>
</dbReference>
<name>A0A381VJK2_9ZZZZ</name>
<evidence type="ECO:0008006" key="3">
    <source>
        <dbReference type="Google" id="ProtNLM"/>
    </source>
</evidence>